<evidence type="ECO:0000313" key="7">
    <source>
        <dbReference type="Proteomes" id="UP000199729"/>
    </source>
</evidence>
<dbReference type="PROSITE" id="PS50893">
    <property type="entry name" value="ABC_TRANSPORTER_2"/>
    <property type="match status" value="1"/>
</dbReference>
<name>A0A221KGX8_VITFI</name>
<evidence type="ECO:0000313" key="6">
    <source>
        <dbReference type="EMBL" id="ASM78093.1"/>
    </source>
</evidence>
<dbReference type="Pfam" id="PF12399">
    <property type="entry name" value="BCA_ABC_TP_C"/>
    <property type="match status" value="1"/>
</dbReference>
<dbReference type="PANTHER" id="PTHR45772">
    <property type="entry name" value="CONSERVED COMPONENT OF ABC TRANSPORTER FOR NATURAL AMINO ACIDS-RELATED"/>
    <property type="match status" value="1"/>
</dbReference>
<dbReference type="Pfam" id="PF00005">
    <property type="entry name" value="ABC_tran"/>
    <property type="match status" value="1"/>
</dbReference>
<dbReference type="Proteomes" id="UP000199729">
    <property type="component" value="Chromosome"/>
</dbReference>
<keyword evidence="7" id="KW-1185">Reference proteome</keyword>
<dbReference type="InterPro" id="IPR003439">
    <property type="entry name" value="ABC_transporter-like_ATP-bd"/>
</dbReference>
<dbReference type="AlphaFoldDB" id="A0A221KGX8"/>
<evidence type="ECO:0000256" key="4">
    <source>
        <dbReference type="ARBA" id="ARBA00022840"/>
    </source>
</evidence>
<dbReference type="SUPFAM" id="SSF52540">
    <property type="entry name" value="P-loop containing nucleoside triphosphate hydrolases"/>
    <property type="match status" value="1"/>
</dbReference>
<dbReference type="GO" id="GO:0016887">
    <property type="term" value="F:ATP hydrolysis activity"/>
    <property type="evidence" value="ECO:0007669"/>
    <property type="project" value="InterPro"/>
</dbReference>
<dbReference type="GO" id="GO:0005524">
    <property type="term" value="F:ATP binding"/>
    <property type="evidence" value="ECO:0007669"/>
    <property type="project" value="UniProtKB-KW"/>
</dbReference>
<dbReference type="InterPro" id="IPR032823">
    <property type="entry name" value="BCA_ABC_TP_C"/>
</dbReference>
<dbReference type="KEGG" id="vff:VITFI_CDS2315"/>
<keyword evidence="1" id="KW-0813">Transport</keyword>
<keyword evidence="2" id="KW-1003">Cell membrane</keyword>
<gene>
    <name evidence="6" type="ORF">VITFI_CDS2315</name>
</gene>
<proteinExistence type="predicted"/>
<dbReference type="CDD" id="cd03219">
    <property type="entry name" value="ABC_Mj1267_LivG_branched"/>
    <property type="match status" value="1"/>
</dbReference>
<dbReference type="InterPro" id="IPR051120">
    <property type="entry name" value="ABC_AA/LPS_Transport"/>
</dbReference>
<dbReference type="GO" id="GO:0005886">
    <property type="term" value="C:plasma membrane"/>
    <property type="evidence" value="ECO:0007669"/>
    <property type="project" value="TreeGrafter"/>
</dbReference>
<organism evidence="6 7">
    <name type="scientific">Vitreoscilla filiformis</name>
    <dbReference type="NCBI Taxonomy" id="63"/>
    <lineage>
        <taxon>Bacteria</taxon>
        <taxon>Pseudomonadati</taxon>
        <taxon>Pseudomonadota</taxon>
        <taxon>Betaproteobacteria</taxon>
        <taxon>Neisseriales</taxon>
        <taxon>Neisseriaceae</taxon>
        <taxon>Vitreoscilla</taxon>
    </lineage>
</organism>
<evidence type="ECO:0000256" key="2">
    <source>
        <dbReference type="ARBA" id="ARBA00022475"/>
    </source>
</evidence>
<keyword evidence="2" id="KW-0472">Membrane</keyword>
<feature type="domain" description="ABC transporter" evidence="5">
    <location>
        <begin position="6"/>
        <end position="247"/>
    </location>
</feature>
<protein>
    <submittedName>
        <fullName evidence="6">Branched-chain amino acid ABC transporter</fullName>
    </submittedName>
</protein>
<dbReference type="Gene3D" id="3.40.50.300">
    <property type="entry name" value="P-loop containing nucleotide triphosphate hydrolases"/>
    <property type="match status" value="1"/>
</dbReference>
<reference evidence="6 7" key="1">
    <citation type="submission" date="2017-07" db="EMBL/GenBank/DDBJ databases">
        <title>Complete Genome Sequence of the cosmetic ferment Vitreoscilla filiformis (ATCC15551).</title>
        <authorList>
            <person name="Contreras S."/>
            <person name="Sagory-Zalkind P."/>
            <person name="Blanquart H."/>
            <person name="Iltis A."/>
            <person name="Morand S.C."/>
        </authorList>
    </citation>
    <scope>NUCLEOTIDE SEQUENCE [LARGE SCALE GENOMIC DNA]</scope>
    <source>
        <strain evidence="6 7">ATCC 15551</strain>
    </source>
</reference>
<evidence type="ECO:0000256" key="3">
    <source>
        <dbReference type="ARBA" id="ARBA00022741"/>
    </source>
</evidence>
<dbReference type="RefSeq" id="WP_089417074.1">
    <property type="nucleotide sequence ID" value="NZ_CP022423.1"/>
</dbReference>
<evidence type="ECO:0000259" key="5">
    <source>
        <dbReference type="PROSITE" id="PS50893"/>
    </source>
</evidence>
<dbReference type="PANTHER" id="PTHR45772:SF9">
    <property type="entry name" value="CONSERVED COMPONENT OF ABC TRANSPORTER FOR NATURAL AMINO ACIDS"/>
    <property type="match status" value="1"/>
</dbReference>
<accession>A0A221KGX8</accession>
<dbReference type="InterPro" id="IPR003593">
    <property type="entry name" value="AAA+_ATPase"/>
</dbReference>
<dbReference type="OrthoDB" id="9781337at2"/>
<keyword evidence="3" id="KW-0547">Nucleotide-binding</keyword>
<dbReference type="InterPro" id="IPR027417">
    <property type="entry name" value="P-loop_NTPase"/>
</dbReference>
<keyword evidence="4" id="KW-0067">ATP-binding</keyword>
<evidence type="ECO:0000256" key="1">
    <source>
        <dbReference type="ARBA" id="ARBA00022448"/>
    </source>
</evidence>
<dbReference type="SMART" id="SM00382">
    <property type="entry name" value="AAA"/>
    <property type="match status" value="1"/>
</dbReference>
<dbReference type="EMBL" id="CP022423">
    <property type="protein sequence ID" value="ASM78093.1"/>
    <property type="molecule type" value="Genomic_DNA"/>
</dbReference>
<sequence>MSAAALQLVGVAQRFGATEVLRGVDLALRPGERVALIGPNGAGKSTLFDVLSGRRPPSAGDVWLHGERVTGLGPQALHRRGLARSFQVSRLFGRLSVADNLRCAALHAAGIGPNVWQRLRRLTGVNARVAVMLAELGLDAQRDRPAHALSYAEQRRLELGLVLVSDARVLLLDEPTAGMSRSETAHTVALLRRLSAGRTLLMVEHDMSVVFDLADRVAVLDQGRILAFDTPAAVRADPAVRRAYLGQ</sequence>